<name>A0ABS7TZ30_9BACT</name>
<protein>
    <submittedName>
        <fullName evidence="1">Uncharacterized protein</fullName>
    </submittedName>
</protein>
<organism evidence="1 2">
    <name type="scientific">Nannocystis pusilla</name>
    <dbReference type="NCBI Taxonomy" id="889268"/>
    <lineage>
        <taxon>Bacteria</taxon>
        <taxon>Pseudomonadati</taxon>
        <taxon>Myxococcota</taxon>
        <taxon>Polyangia</taxon>
        <taxon>Nannocystales</taxon>
        <taxon>Nannocystaceae</taxon>
        <taxon>Nannocystis</taxon>
    </lineage>
</organism>
<dbReference type="EMBL" id="JAIRAU010000042">
    <property type="protein sequence ID" value="MBZ5713372.1"/>
    <property type="molecule type" value="Genomic_DNA"/>
</dbReference>
<evidence type="ECO:0000313" key="2">
    <source>
        <dbReference type="Proteomes" id="UP001139031"/>
    </source>
</evidence>
<accession>A0ABS7TZ30</accession>
<dbReference type="Proteomes" id="UP001139031">
    <property type="component" value="Unassembled WGS sequence"/>
</dbReference>
<evidence type="ECO:0000313" key="1">
    <source>
        <dbReference type="EMBL" id="MBZ5713372.1"/>
    </source>
</evidence>
<comment type="caution">
    <text evidence="1">The sequence shown here is derived from an EMBL/GenBank/DDBJ whole genome shotgun (WGS) entry which is preliminary data.</text>
</comment>
<proteinExistence type="predicted"/>
<reference evidence="1" key="1">
    <citation type="submission" date="2021-08" db="EMBL/GenBank/DDBJ databases">
        <authorList>
            <person name="Stevens D.C."/>
        </authorList>
    </citation>
    <scope>NUCLEOTIDE SEQUENCE</scope>
    <source>
        <strain evidence="1">DSM 53165</strain>
    </source>
</reference>
<gene>
    <name evidence="1" type="ORF">K7C98_29415</name>
</gene>
<dbReference type="RefSeq" id="WP_224195115.1">
    <property type="nucleotide sequence ID" value="NZ_JAIRAU010000042.1"/>
</dbReference>
<keyword evidence="2" id="KW-1185">Reference proteome</keyword>
<sequence>MQHDPTAETSPSHDHELDHAWLANLVRELFQTEQSARRHPRIEIQRLGDVPPAQVLRAVAAHADEALVALPVVVTEEQLPVSLGGRTVGAAFSTLRNQIVDLFLTAERSYRATLLGMRHGVDLVVLLEQVARRDRADALADWCADWLARRRPLLADAEQALTWFAHNPECALAASERRPFARAFHALAVGFERLADRRRRTTPRPA</sequence>